<dbReference type="SUPFAM" id="SSF52540">
    <property type="entry name" value="P-loop containing nucleoside triphosphate hydrolases"/>
    <property type="match status" value="1"/>
</dbReference>
<dbReference type="PANTHER" id="PTHR43384:SF4">
    <property type="entry name" value="CELLULOSE BIOSYNTHESIS PROTEIN BCSQ-RELATED"/>
    <property type="match status" value="1"/>
</dbReference>
<dbReference type="KEGG" id="sgbi:P3F81_04665"/>
<evidence type="ECO:0000259" key="3">
    <source>
        <dbReference type="Pfam" id="PF13614"/>
    </source>
</evidence>
<evidence type="ECO:0000256" key="2">
    <source>
        <dbReference type="ARBA" id="ARBA00022840"/>
    </source>
</evidence>
<evidence type="ECO:0000313" key="5">
    <source>
        <dbReference type="Proteomes" id="UP001243623"/>
    </source>
</evidence>
<reference evidence="4" key="1">
    <citation type="submission" date="2023-03" db="EMBL/GenBank/DDBJ databases">
        <title>Selenobaculum gbiensis gen. nov. sp. nov., a new bacterium isolated from the gut microbiota of IBD patient.</title>
        <authorList>
            <person name="Yeo S."/>
            <person name="Park H."/>
            <person name="Huh C.S."/>
        </authorList>
    </citation>
    <scope>NUCLEOTIDE SEQUENCE</scope>
    <source>
        <strain evidence="4">ICN-92133</strain>
    </source>
</reference>
<evidence type="ECO:0000256" key="1">
    <source>
        <dbReference type="ARBA" id="ARBA00022741"/>
    </source>
</evidence>
<dbReference type="PIRSF" id="PIRSF003092">
    <property type="entry name" value="MinD"/>
    <property type="match status" value="1"/>
</dbReference>
<dbReference type="GO" id="GO:0051782">
    <property type="term" value="P:negative regulation of cell division"/>
    <property type="evidence" value="ECO:0007669"/>
    <property type="project" value="TreeGrafter"/>
</dbReference>
<organism evidence="4 5">
    <name type="scientific">Selenobaculum gibii</name>
    <dbReference type="NCBI Taxonomy" id="3054208"/>
    <lineage>
        <taxon>Bacteria</taxon>
        <taxon>Bacillati</taxon>
        <taxon>Bacillota</taxon>
        <taxon>Negativicutes</taxon>
        <taxon>Selenomonadales</taxon>
        <taxon>Selenomonadaceae</taxon>
        <taxon>Selenobaculum</taxon>
    </lineage>
</organism>
<dbReference type="GO" id="GO:0009898">
    <property type="term" value="C:cytoplasmic side of plasma membrane"/>
    <property type="evidence" value="ECO:0007669"/>
    <property type="project" value="TreeGrafter"/>
</dbReference>
<keyword evidence="2" id="KW-0067">ATP-binding</keyword>
<keyword evidence="5" id="KW-1185">Reference proteome</keyword>
<accession>A0A9Y2EVS3</accession>
<dbReference type="Gene3D" id="3.40.50.300">
    <property type="entry name" value="P-loop containing nucleotide triphosphate hydrolases"/>
    <property type="match status" value="1"/>
</dbReference>
<dbReference type="CDD" id="cd02038">
    <property type="entry name" value="FlhG-like"/>
    <property type="match status" value="1"/>
</dbReference>
<gene>
    <name evidence="4" type="ORF">P3F81_04665</name>
</gene>
<dbReference type="EMBL" id="CP120678">
    <property type="protein sequence ID" value="WIW71599.1"/>
    <property type="molecule type" value="Genomic_DNA"/>
</dbReference>
<dbReference type="GO" id="GO:0016887">
    <property type="term" value="F:ATP hydrolysis activity"/>
    <property type="evidence" value="ECO:0007669"/>
    <property type="project" value="TreeGrafter"/>
</dbReference>
<dbReference type="InterPro" id="IPR027417">
    <property type="entry name" value="P-loop_NTPase"/>
</dbReference>
<dbReference type="PANTHER" id="PTHR43384">
    <property type="entry name" value="SEPTUM SITE-DETERMINING PROTEIN MIND HOMOLOG, CHLOROPLASTIC-RELATED"/>
    <property type="match status" value="1"/>
</dbReference>
<dbReference type="InterPro" id="IPR025501">
    <property type="entry name" value="MinD_FleN"/>
</dbReference>
<dbReference type="InterPro" id="IPR025669">
    <property type="entry name" value="AAA_dom"/>
</dbReference>
<dbReference type="InterPro" id="IPR033875">
    <property type="entry name" value="FlhG"/>
</dbReference>
<dbReference type="GO" id="GO:0005829">
    <property type="term" value="C:cytosol"/>
    <property type="evidence" value="ECO:0007669"/>
    <property type="project" value="TreeGrafter"/>
</dbReference>
<dbReference type="Pfam" id="PF13614">
    <property type="entry name" value="AAA_31"/>
    <property type="match status" value="1"/>
</dbReference>
<dbReference type="GO" id="GO:0005524">
    <property type="term" value="F:ATP binding"/>
    <property type="evidence" value="ECO:0007669"/>
    <property type="project" value="UniProtKB-KW"/>
</dbReference>
<evidence type="ECO:0000313" key="4">
    <source>
        <dbReference type="EMBL" id="WIW71599.1"/>
    </source>
</evidence>
<dbReference type="AlphaFoldDB" id="A0A9Y2EVS3"/>
<feature type="domain" description="AAA" evidence="3">
    <location>
        <begin position="30"/>
        <end position="185"/>
    </location>
</feature>
<dbReference type="RefSeq" id="WP_147668050.1">
    <property type="nucleotide sequence ID" value="NZ_CP120678.1"/>
</dbReference>
<name>A0A9Y2EVS3_9FIRM</name>
<proteinExistence type="predicted"/>
<sequence length="294" mass="31820">MDQAYMLRKLVQNKQSLNLGVEKEPAHKSRVIAVSSGKGGVGKTNLSVNLAIALSQMGYRVLIIDADLGMANVNIVLGASAKYNLLNLIRDNVNVEDILAEGPCGVKFLSGGSGIEELANLTAFDLERIISKLNLCENLADIILIDTGAGLSKSVLNFLMAADDVILVTTPEPTAMTDVYAIMKAYSNQPDCSEVKLVVNRVTEPNEGIDVQAKLEKTALRFLNLNVTTLGEIKEDRNLVRAVKAQRPVVLSYPNSDVAKCIKKIASVLISDDTDQVRTKGLGGFLKKVFSFLR</sequence>
<keyword evidence="1" id="KW-0547">Nucleotide-binding</keyword>
<protein>
    <submittedName>
        <fullName evidence="4">MinD/ParA family protein</fullName>
    </submittedName>
</protein>
<dbReference type="InterPro" id="IPR050625">
    <property type="entry name" value="ParA/MinD_ATPase"/>
</dbReference>
<dbReference type="Proteomes" id="UP001243623">
    <property type="component" value="Chromosome"/>
</dbReference>